<organism evidence="2">
    <name type="scientific">Arundo donax</name>
    <name type="common">Giant reed</name>
    <name type="synonym">Donax arundinaceus</name>
    <dbReference type="NCBI Taxonomy" id="35708"/>
    <lineage>
        <taxon>Eukaryota</taxon>
        <taxon>Viridiplantae</taxon>
        <taxon>Streptophyta</taxon>
        <taxon>Embryophyta</taxon>
        <taxon>Tracheophyta</taxon>
        <taxon>Spermatophyta</taxon>
        <taxon>Magnoliopsida</taxon>
        <taxon>Liliopsida</taxon>
        <taxon>Poales</taxon>
        <taxon>Poaceae</taxon>
        <taxon>PACMAD clade</taxon>
        <taxon>Arundinoideae</taxon>
        <taxon>Arundineae</taxon>
        <taxon>Arundo</taxon>
    </lineage>
</organism>
<name>A0A0A9HET5_ARUDO</name>
<reference evidence="2" key="2">
    <citation type="journal article" date="2015" name="Data Brief">
        <title>Shoot transcriptome of the giant reed, Arundo donax.</title>
        <authorList>
            <person name="Barrero R.A."/>
            <person name="Guerrero F.D."/>
            <person name="Moolhuijzen P."/>
            <person name="Goolsby J.A."/>
            <person name="Tidwell J."/>
            <person name="Bellgard S.E."/>
            <person name="Bellgard M.I."/>
        </authorList>
    </citation>
    <scope>NUCLEOTIDE SEQUENCE</scope>
    <source>
        <tissue evidence="2">Shoot tissue taken approximately 20 cm above the soil surface</tissue>
    </source>
</reference>
<feature type="region of interest" description="Disordered" evidence="1">
    <location>
        <begin position="1"/>
        <end position="38"/>
    </location>
</feature>
<sequence length="69" mass="7763">MGSPSRPHTNPIFTLLNENYRDERQGSTSTSREPETKLLHQPCLHPSYSTELNSKGDVQLPTLMLHTAT</sequence>
<dbReference type="AlphaFoldDB" id="A0A0A9HET5"/>
<accession>A0A0A9HET5</accession>
<proteinExistence type="predicted"/>
<dbReference type="EMBL" id="GBRH01162629">
    <property type="protein sequence ID" value="JAE35267.1"/>
    <property type="molecule type" value="Transcribed_RNA"/>
</dbReference>
<protein>
    <submittedName>
        <fullName evidence="2">Uncharacterized protein</fullName>
    </submittedName>
</protein>
<evidence type="ECO:0000256" key="1">
    <source>
        <dbReference type="SAM" id="MobiDB-lite"/>
    </source>
</evidence>
<reference evidence="2" key="1">
    <citation type="submission" date="2014-09" db="EMBL/GenBank/DDBJ databases">
        <authorList>
            <person name="Magalhaes I.L.F."/>
            <person name="Oliveira U."/>
            <person name="Santos F.R."/>
            <person name="Vidigal T.H.D.A."/>
            <person name="Brescovit A.D."/>
            <person name="Santos A.J."/>
        </authorList>
    </citation>
    <scope>NUCLEOTIDE SEQUENCE</scope>
    <source>
        <tissue evidence="2">Shoot tissue taken approximately 20 cm above the soil surface</tissue>
    </source>
</reference>
<feature type="compositionally biased region" description="Polar residues" evidence="1">
    <location>
        <begin position="1"/>
        <end position="12"/>
    </location>
</feature>
<evidence type="ECO:0000313" key="2">
    <source>
        <dbReference type="EMBL" id="JAE35267.1"/>
    </source>
</evidence>